<evidence type="ECO:0000313" key="2">
    <source>
        <dbReference type="Proteomes" id="UP000838756"/>
    </source>
</evidence>
<sequence length="90" mass="10510">MAMDALQAISVGEEARRLRADNRRMRKEMAFLRAEVKAALHLRRMIGHYLEERIVLYQGRDGGRKERRMADGLWSRTGDGPRTLFVEPRL</sequence>
<dbReference type="Proteomes" id="UP000838756">
    <property type="component" value="Unassembled WGS sequence"/>
</dbReference>
<comment type="caution">
    <text evidence="1">The sequence shown here is derived from an EMBL/GenBank/DDBJ whole genome shotgun (WGS) entry which is preliminary data.</text>
</comment>
<organism evidence="1 2">
    <name type="scientific">Pararge aegeria aegeria</name>
    <dbReference type="NCBI Taxonomy" id="348720"/>
    <lineage>
        <taxon>Eukaryota</taxon>
        <taxon>Metazoa</taxon>
        <taxon>Ecdysozoa</taxon>
        <taxon>Arthropoda</taxon>
        <taxon>Hexapoda</taxon>
        <taxon>Insecta</taxon>
        <taxon>Pterygota</taxon>
        <taxon>Neoptera</taxon>
        <taxon>Endopterygota</taxon>
        <taxon>Lepidoptera</taxon>
        <taxon>Glossata</taxon>
        <taxon>Ditrysia</taxon>
        <taxon>Papilionoidea</taxon>
        <taxon>Nymphalidae</taxon>
        <taxon>Satyrinae</taxon>
        <taxon>Satyrini</taxon>
        <taxon>Parargina</taxon>
        <taxon>Pararge</taxon>
    </lineage>
</organism>
<reference evidence="1" key="1">
    <citation type="submission" date="2022-03" db="EMBL/GenBank/DDBJ databases">
        <authorList>
            <person name="Lindestad O."/>
        </authorList>
    </citation>
    <scope>NUCLEOTIDE SEQUENCE</scope>
</reference>
<dbReference type="AlphaFoldDB" id="A0A8S4QM28"/>
<evidence type="ECO:0000313" key="1">
    <source>
        <dbReference type="EMBL" id="CAH2211353.1"/>
    </source>
</evidence>
<proteinExistence type="predicted"/>
<gene>
    <name evidence="1" type="primary">jg2076</name>
    <name evidence="1" type="ORF">PAEG_LOCUS3170</name>
</gene>
<keyword evidence="2" id="KW-1185">Reference proteome</keyword>
<name>A0A8S4QM28_9NEOP</name>
<dbReference type="EMBL" id="CAKXAJ010009972">
    <property type="protein sequence ID" value="CAH2211353.1"/>
    <property type="molecule type" value="Genomic_DNA"/>
</dbReference>
<accession>A0A8S4QM28</accession>
<protein>
    <submittedName>
        <fullName evidence="1">Jg2076 protein</fullName>
    </submittedName>
</protein>